<evidence type="ECO:0000256" key="3">
    <source>
        <dbReference type="ARBA" id="ARBA00025589"/>
    </source>
</evidence>
<dbReference type="PANTHER" id="PTHR35369:SF2">
    <property type="entry name" value="BLR3025 PROTEIN"/>
    <property type="match status" value="1"/>
</dbReference>
<dbReference type="GO" id="GO:0006281">
    <property type="term" value="P:DNA repair"/>
    <property type="evidence" value="ECO:0007669"/>
    <property type="project" value="InterPro"/>
</dbReference>
<dbReference type="Proteomes" id="UP000612712">
    <property type="component" value="Unassembled WGS sequence"/>
</dbReference>
<dbReference type="RefSeq" id="WP_232625802.1">
    <property type="nucleotide sequence ID" value="NZ_CP047187.1"/>
</dbReference>
<comment type="function">
    <text evidence="3">Poorly processive, error-prone DNA polymerase involved in untargeted mutagenesis. Copies undamaged DNA at stalled replication forks, which arise in vivo from mismatched or misaligned primer ends. These misaligned primers can be extended by PolIV. Exhibits no 3'-5' exonuclease (proofreading) activity. May be involved in translesional synthesis, in conjunction with the beta clamp from PolIII.</text>
</comment>
<proteinExistence type="inferred from homology"/>
<feature type="region of interest" description="Disordered" evidence="4">
    <location>
        <begin position="463"/>
        <end position="550"/>
    </location>
</feature>
<evidence type="ECO:0000259" key="5">
    <source>
        <dbReference type="Pfam" id="PF00817"/>
    </source>
</evidence>
<comment type="caution">
    <text evidence="6">The sequence shown here is derived from an EMBL/GenBank/DDBJ whole genome shotgun (WGS) entry which is preliminary data.</text>
</comment>
<evidence type="ECO:0000256" key="1">
    <source>
        <dbReference type="ARBA" id="ARBA00010945"/>
    </source>
</evidence>
<sequence length="640" mass="66215">MTRRVIVLWFPDWPVYVAGRTHGWDALTPAAVVTAHRVVAANAAARAAGVRVGALRRHALAACPSLLVAEDDPGQQAAVHEEVLDGVAAVAAQVETLRPGLLAVSGDALARYYGDEATAAEMLVDAAARAGADCLAGIADDLVTATWAARRGMTVPVGGSARFLAGLPVDSLVSEPALGAPTGLVEVLADLGVRTLADFAALPRAYVAGRFGQDAVDWHRIASGEPERDVSPSRVETPLEVVHEPDTPVSSTETAAFVARQAAARLHAALVGTGEACLRLTVRASLAAPPDHDGPTTIERTWRCREPLTEEETSRRVRWQLDGWLTRLRARTAGGPGPAGTGPGDAGEVGDGWDSGGDTPDIDPTEVGIRRIELIPLDRVPAGTVAEPLWGGVDDGIRAARAVAARAQALIGTQAVCRPVHRGGRAVAGRIVLVPYGDDDPEQVSSLSTRDWRGALPAPLPGLVGAPDAGHAPSASGAATGGAATGGAMTGGATTGGAAPGGAGARRTPDAPGRTAGNDIRARRRGTARGVRQAPGRGGAPAPHAGHAPAATHPAAGVRLLDGDGRPLHVTGRGVLSAEPAVMEWGGRRHEITGWAGPWPVDEDWWRHGKRYARMQIATAEPAGYLLVCRSTRWRIEATY</sequence>
<accession>A0A8I0CMD1</accession>
<protein>
    <submittedName>
        <fullName evidence="6">Protein ImuB</fullName>
    </submittedName>
</protein>
<feature type="domain" description="UmuC" evidence="5">
    <location>
        <begin position="28"/>
        <end position="148"/>
    </location>
</feature>
<evidence type="ECO:0000256" key="4">
    <source>
        <dbReference type="SAM" id="MobiDB-lite"/>
    </source>
</evidence>
<dbReference type="Gene3D" id="3.40.1170.60">
    <property type="match status" value="1"/>
</dbReference>
<gene>
    <name evidence="6" type="ORF">FHU32_000790</name>
</gene>
<dbReference type="InterPro" id="IPR043502">
    <property type="entry name" value="DNA/RNA_pol_sf"/>
</dbReference>
<dbReference type="SUPFAM" id="SSF56672">
    <property type="entry name" value="DNA/RNA polymerases"/>
    <property type="match status" value="1"/>
</dbReference>
<dbReference type="Pfam" id="PF00817">
    <property type="entry name" value="IMS"/>
    <property type="match status" value="1"/>
</dbReference>
<dbReference type="InterPro" id="IPR001126">
    <property type="entry name" value="UmuC"/>
</dbReference>
<evidence type="ECO:0000313" key="7">
    <source>
        <dbReference type="Proteomes" id="UP000612712"/>
    </source>
</evidence>
<reference evidence="6" key="1">
    <citation type="submission" date="2020-08" db="EMBL/GenBank/DDBJ databases">
        <title>Sequencing the genomes of 1000 actinobacteria strains.</title>
        <authorList>
            <person name="Klenk H.-P."/>
        </authorList>
    </citation>
    <scope>NUCLEOTIDE SEQUENCE</scope>
    <source>
        <strain evidence="6">DSM 20582</strain>
    </source>
</reference>
<dbReference type="InterPro" id="IPR043128">
    <property type="entry name" value="Rev_trsase/Diguanyl_cyclase"/>
</dbReference>
<keyword evidence="2" id="KW-0227">DNA damage</keyword>
<dbReference type="Gene3D" id="3.30.70.270">
    <property type="match status" value="1"/>
</dbReference>
<dbReference type="CDD" id="cd03468">
    <property type="entry name" value="PolY_like"/>
    <property type="match status" value="1"/>
</dbReference>
<name>A0A8I0CMD1_9CORY</name>
<organism evidence="6 7">
    <name type="scientific">Corynebacterium bovis DSM 20582 = CIP 54.80</name>
    <dbReference type="NCBI Taxonomy" id="927655"/>
    <lineage>
        <taxon>Bacteria</taxon>
        <taxon>Bacillati</taxon>
        <taxon>Actinomycetota</taxon>
        <taxon>Actinomycetes</taxon>
        <taxon>Mycobacteriales</taxon>
        <taxon>Corynebacteriaceae</taxon>
        <taxon>Corynebacterium</taxon>
    </lineage>
</organism>
<feature type="compositionally biased region" description="Gly residues" evidence="4">
    <location>
        <begin position="479"/>
        <end position="504"/>
    </location>
</feature>
<comment type="similarity">
    <text evidence="1">Belongs to the DNA polymerase type-Y family.</text>
</comment>
<dbReference type="InterPro" id="IPR050356">
    <property type="entry name" value="SulA_CellDiv_inhibitor"/>
</dbReference>
<feature type="compositionally biased region" description="Low complexity" evidence="4">
    <location>
        <begin position="463"/>
        <end position="478"/>
    </location>
</feature>
<dbReference type="AlphaFoldDB" id="A0A8I0CMD1"/>
<evidence type="ECO:0000256" key="2">
    <source>
        <dbReference type="ARBA" id="ARBA00022763"/>
    </source>
</evidence>
<dbReference type="EMBL" id="JACHWT010000003">
    <property type="protein sequence ID" value="MBB3115574.1"/>
    <property type="molecule type" value="Genomic_DNA"/>
</dbReference>
<evidence type="ECO:0000313" key="6">
    <source>
        <dbReference type="EMBL" id="MBB3115574.1"/>
    </source>
</evidence>
<feature type="compositionally biased region" description="Low complexity" evidence="4">
    <location>
        <begin position="528"/>
        <end position="550"/>
    </location>
</feature>
<dbReference type="PANTHER" id="PTHR35369">
    <property type="entry name" value="BLR3025 PROTEIN-RELATED"/>
    <property type="match status" value="1"/>
</dbReference>